<keyword evidence="4" id="KW-1185">Reference proteome</keyword>
<dbReference type="Pfam" id="PF03572">
    <property type="entry name" value="Peptidase_S41"/>
    <property type="match status" value="1"/>
</dbReference>
<dbReference type="CDD" id="cd07563">
    <property type="entry name" value="Peptidase_S41_IRBP"/>
    <property type="match status" value="1"/>
</dbReference>
<dbReference type="SUPFAM" id="SSF52096">
    <property type="entry name" value="ClpP/crotonase"/>
    <property type="match status" value="1"/>
</dbReference>
<dbReference type="PANTHER" id="PTHR32060">
    <property type="entry name" value="TAIL-SPECIFIC PROTEASE"/>
    <property type="match status" value="1"/>
</dbReference>
<evidence type="ECO:0000256" key="1">
    <source>
        <dbReference type="SAM" id="SignalP"/>
    </source>
</evidence>
<feature type="chain" id="PRO_5020855443" evidence="1">
    <location>
        <begin position="23"/>
        <end position="540"/>
    </location>
</feature>
<organism evidence="3 4">
    <name type="scientific">Pedobacter duraquae</name>
    <dbReference type="NCBI Taxonomy" id="425511"/>
    <lineage>
        <taxon>Bacteria</taxon>
        <taxon>Pseudomonadati</taxon>
        <taxon>Bacteroidota</taxon>
        <taxon>Sphingobacteriia</taxon>
        <taxon>Sphingobacteriales</taxon>
        <taxon>Sphingobacteriaceae</taxon>
        <taxon>Pedobacter</taxon>
    </lineage>
</organism>
<dbReference type="RefSeq" id="WP_133559147.1">
    <property type="nucleotide sequence ID" value="NZ_SNWM01000007.1"/>
</dbReference>
<dbReference type="GO" id="GO:0006508">
    <property type="term" value="P:proteolysis"/>
    <property type="evidence" value="ECO:0007669"/>
    <property type="project" value="UniProtKB-KW"/>
</dbReference>
<reference evidence="3 4" key="1">
    <citation type="submission" date="2019-03" db="EMBL/GenBank/DDBJ databases">
        <title>Genomic Encyclopedia of Archaeal and Bacterial Type Strains, Phase II (KMG-II): from individual species to whole genera.</title>
        <authorList>
            <person name="Goeker M."/>
        </authorList>
    </citation>
    <scope>NUCLEOTIDE SEQUENCE [LARGE SCALE GENOMIC DNA]</scope>
    <source>
        <strain evidence="3 4">DSM 19034</strain>
    </source>
</reference>
<dbReference type="PANTHER" id="PTHR32060:SF22">
    <property type="entry name" value="CARBOXYL-TERMINAL-PROCESSING PEPTIDASE 3, CHLOROPLASTIC"/>
    <property type="match status" value="1"/>
</dbReference>
<feature type="domain" description="Tail specific protease" evidence="2">
    <location>
        <begin position="308"/>
        <end position="517"/>
    </location>
</feature>
<dbReference type="InterPro" id="IPR005151">
    <property type="entry name" value="Tail-specific_protease"/>
</dbReference>
<protein>
    <submittedName>
        <fullName evidence="3">Tricorn protease-like protein</fullName>
    </submittedName>
</protein>
<name>A0A4R6ICH5_9SPHI</name>
<comment type="caution">
    <text evidence="3">The sequence shown here is derived from an EMBL/GenBank/DDBJ whole genome shotgun (WGS) entry which is preliminary data.</text>
</comment>
<sequence>MKQKLQLLTLLISLQCTAVSYAQNATKDAEAAKSLRERFQSGSAEISNYNTACYLALEGDKALALTYLKKAIYSDGFSNLKTIENDTDLISLHSDPQWASLVKAVADKGDQSKKVTFFYNQPAFWESKALKTSYAANISADEKVAGLSKFWSEAKYNFVNFDLIPNLNFDSLYFAYLPKVRETKSTYDYYRLMSEFCAQLKDGHTNVFAPDALTNEVYSRPLLRSRLIENKVLIVGVFDKELEKQGITLGQEILSVNGLPVKEYAAKNVTPYQSASTPQDQDVRSFEYSLFSGSSAEPIKLELADAAGRKSTYTINRIKPADRPVIPGAGPFEFKMLKGNVAYIALNGFDNDSCAKAFAKNFPEISKADAIIFDVRNNGGGSSSVGWNILSYLIDKAQPISAWYTRDYKPSYRAWQNPQQNFGSGNSLQPNGKFLYTKPVIVLTGPKTYSAAEDFAAAFKSLNRGLVLGKASGGSSGQPLSITLPGDLSARICTKRDKLANGTDFVGIGVLPDKVVGQTVADFRKGIDTDLEAALKELKK</sequence>
<dbReference type="AlphaFoldDB" id="A0A4R6ICH5"/>
<proteinExistence type="predicted"/>
<keyword evidence="3" id="KW-0378">Hydrolase</keyword>
<dbReference type="SMART" id="SM00245">
    <property type="entry name" value="TSPc"/>
    <property type="match status" value="1"/>
</dbReference>
<feature type="signal peptide" evidence="1">
    <location>
        <begin position="1"/>
        <end position="22"/>
    </location>
</feature>
<evidence type="ECO:0000313" key="4">
    <source>
        <dbReference type="Proteomes" id="UP000295499"/>
    </source>
</evidence>
<keyword evidence="3" id="KW-0645">Protease</keyword>
<accession>A0A4R6ICH5</accession>
<dbReference type="Gene3D" id="3.30.750.44">
    <property type="match status" value="1"/>
</dbReference>
<keyword evidence="1" id="KW-0732">Signal</keyword>
<dbReference type="EMBL" id="SNWM01000007">
    <property type="protein sequence ID" value="TDO19311.1"/>
    <property type="molecule type" value="Genomic_DNA"/>
</dbReference>
<gene>
    <name evidence="3" type="ORF">CLV32_4551</name>
</gene>
<dbReference type="Proteomes" id="UP000295499">
    <property type="component" value="Unassembled WGS sequence"/>
</dbReference>
<dbReference type="OrthoDB" id="5480566at2"/>
<dbReference type="GO" id="GO:0004175">
    <property type="term" value="F:endopeptidase activity"/>
    <property type="evidence" value="ECO:0007669"/>
    <property type="project" value="TreeGrafter"/>
</dbReference>
<evidence type="ECO:0000259" key="2">
    <source>
        <dbReference type="SMART" id="SM00245"/>
    </source>
</evidence>
<dbReference type="Gene3D" id="3.90.226.10">
    <property type="entry name" value="2-enoyl-CoA Hydratase, Chain A, domain 1"/>
    <property type="match status" value="1"/>
</dbReference>
<evidence type="ECO:0000313" key="3">
    <source>
        <dbReference type="EMBL" id="TDO19311.1"/>
    </source>
</evidence>
<dbReference type="GO" id="GO:0008236">
    <property type="term" value="F:serine-type peptidase activity"/>
    <property type="evidence" value="ECO:0007669"/>
    <property type="project" value="InterPro"/>
</dbReference>
<dbReference type="InterPro" id="IPR029045">
    <property type="entry name" value="ClpP/crotonase-like_dom_sf"/>
</dbReference>
<dbReference type="NCBIfam" id="NF047558">
    <property type="entry name" value="TPR_END_plus"/>
    <property type="match status" value="1"/>
</dbReference>